<comment type="subcellular location">
    <subcellularLocation>
        <location evidence="1">Cell membrane</location>
        <topology evidence="1">Peripheral membrane protein</topology>
    </subcellularLocation>
</comment>
<gene>
    <name evidence="7" type="ORF">NQV15_17380</name>
</gene>
<dbReference type="InterPro" id="IPR043148">
    <property type="entry name" value="TagF_C"/>
</dbReference>
<dbReference type="RefSeq" id="WP_232403733.1">
    <property type="nucleotide sequence ID" value="NZ_CP102173.1"/>
</dbReference>
<evidence type="ECO:0000313" key="8">
    <source>
        <dbReference type="Proteomes" id="UP001316184"/>
    </source>
</evidence>
<protein>
    <submittedName>
        <fullName evidence="7">CDP-glycerol glycerophosphotransferase family protein</fullName>
    </submittedName>
</protein>
<evidence type="ECO:0000313" key="7">
    <source>
        <dbReference type="EMBL" id="UUP13598.1"/>
    </source>
</evidence>
<dbReference type="InterPro" id="IPR007554">
    <property type="entry name" value="Glycerophosphate_synth"/>
</dbReference>
<dbReference type="InterPro" id="IPR051612">
    <property type="entry name" value="Teichoic_Acid_Biosynth"/>
</dbReference>
<dbReference type="Pfam" id="PF04464">
    <property type="entry name" value="Glyphos_transf"/>
    <property type="match status" value="1"/>
</dbReference>
<organism evidence="7 8">
    <name type="scientific">Aeromicrobium wangtongii</name>
    <dbReference type="NCBI Taxonomy" id="2969247"/>
    <lineage>
        <taxon>Bacteria</taxon>
        <taxon>Bacillati</taxon>
        <taxon>Actinomycetota</taxon>
        <taxon>Actinomycetes</taxon>
        <taxon>Propionibacteriales</taxon>
        <taxon>Nocardioidaceae</taxon>
        <taxon>Aeromicrobium</taxon>
    </lineage>
</organism>
<dbReference type="Pfam" id="PF05045">
    <property type="entry name" value="RgpF"/>
    <property type="match status" value="1"/>
</dbReference>
<keyword evidence="8" id="KW-1185">Reference proteome</keyword>
<dbReference type="Gene3D" id="3.40.50.12580">
    <property type="match status" value="1"/>
</dbReference>
<comment type="similarity">
    <text evidence="2">Belongs to the CDP-glycerol glycerophosphotransferase family.</text>
</comment>
<evidence type="ECO:0000256" key="2">
    <source>
        <dbReference type="ARBA" id="ARBA00010488"/>
    </source>
</evidence>
<dbReference type="InterPro" id="IPR007739">
    <property type="entry name" value="RgpF"/>
</dbReference>
<evidence type="ECO:0000256" key="5">
    <source>
        <dbReference type="ARBA" id="ARBA00022944"/>
    </source>
</evidence>
<keyword evidence="4" id="KW-0808">Transferase</keyword>
<keyword evidence="6" id="KW-0472">Membrane</keyword>
<accession>A0ABY5M604</accession>
<name>A0ABY5M604_9ACTN</name>
<dbReference type="Gene3D" id="3.40.50.11820">
    <property type="match status" value="1"/>
</dbReference>
<dbReference type="Proteomes" id="UP001316184">
    <property type="component" value="Chromosome"/>
</dbReference>
<dbReference type="PANTHER" id="PTHR37316:SF3">
    <property type="entry name" value="TEICHOIC ACID GLYCEROL-PHOSPHATE TRANSFERASE"/>
    <property type="match status" value="1"/>
</dbReference>
<evidence type="ECO:0000256" key="1">
    <source>
        <dbReference type="ARBA" id="ARBA00004202"/>
    </source>
</evidence>
<dbReference type="SUPFAM" id="SSF53756">
    <property type="entry name" value="UDP-Glycosyltransferase/glycogen phosphorylase"/>
    <property type="match status" value="1"/>
</dbReference>
<dbReference type="EMBL" id="CP102173">
    <property type="protein sequence ID" value="UUP13598.1"/>
    <property type="molecule type" value="Genomic_DNA"/>
</dbReference>
<dbReference type="PANTHER" id="PTHR37316">
    <property type="entry name" value="TEICHOIC ACID GLYCEROL-PHOSPHATE PRIMASE"/>
    <property type="match status" value="1"/>
</dbReference>
<sequence length="857" mass="98049">MSMTLEEFRAAWRDFAHRWDEARATDDESARALVEEVLDAGLAVVHDAPPEVPDEVLAACERAVIEASGVFDAEAYRAAHPDLGKVTSGELTPLEQFCENGWQWLRNPRPDFDVDWYWHEYLDPLAQDVNPLVHHLLVGRQAGLPTRGVRRPPRPGAPTADASTRRICLFAGYDPDGVVDQYVLDYLRELSRHADVYYLCDGRLSDTELAKLSGVTAGAWAVAHGQYDFGSYSMLAHELVGWELIDSYDELLFANDSSFLLRPLDEVFDQMASVPADWWGLQATKRPFRRENGNLEPIGLDEALQHHAPAEDWFMFDRLHISSYFLLFRKRVMDDAGFRERLDAVRRQPHKSLVIAKYEIGISNYLITQGYGFATYVDGLYPFHPLYSADYFHLLEQGFPLLKRNFVGANTQRVPDMHRWKERILEHVPDAPVDVFEANVLRVVPDDSLASSFRVRTREDGTIDDPRLLGPKAFRKADRRTPTFDHWWSFPVCTYSHTFADNQRAVFEEVRADPSIKKIVLTRSRRVDVDGENVVVVPLKSPEGQYHLLRSGQVFVKHGPIVGLDRRVDPATHNVINLWHGIPLKRFGWASATINDRNRKSMLGNHGAARAVISSSRMDTLAMSAAFFPMSYPDVWPTGLPRNDFIVRDEDRLPADLRATLDRLREEVAGRRLVMFLPTFRDGQGDSQYAFSRSELRWISEWAERHDAVLGVREHMADTARTYSSALLPLGAIDLSSRRFPDLEILYRAADALISDYSSCLVDFMLTGKPVMSFAYDYERYSNDERGLFHELERVLPGPVCRTFDQLASALETVFDSPTPEQVQDYEWKRRFFFDHIDDQASWRVVQRVKELYVDGA</sequence>
<proteinExistence type="inferred from homology"/>
<evidence type="ECO:0000256" key="4">
    <source>
        <dbReference type="ARBA" id="ARBA00022679"/>
    </source>
</evidence>
<dbReference type="InterPro" id="IPR043149">
    <property type="entry name" value="TagF_N"/>
</dbReference>
<keyword evidence="3" id="KW-1003">Cell membrane</keyword>
<reference evidence="7 8" key="1">
    <citation type="submission" date="2022-08" db="EMBL/GenBank/DDBJ databases">
        <title>novel species in genus Aeromicrobium.</title>
        <authorList>
            <person name="Ye L."/>
        </authorList>
    </citation>
    <scope>NUCLEOTIDE SEQUENCE [LARGE SCALE GENOMIC DNA]</scope>
    <source>
        <strain evidence="8">zg-Y1379</strain>
    </source>
</reference>
<keyword evidence="5" id="KW-0777">Teichoic acid biosynthesis</keyword>
<evidence type="ECO:0000256" key="6">
    <source>
        <dbReference type="ARBA" id="ARBA00023136"/>
    </source>
</evidence>
<evidence type="ECO:0000256" key="3">
    <source>
        <dbReference type="ARBA" id="ARBA00022475"/>
    </source>
</evidence>